<dbReference type="OrthoDB" id="625980at2"/>
<dbReference type="Gene3D" id="2.60.120.1440">
    <property type="match status" value="1"/>
</dbReference>
<evidence type="ECO:0000259" key="3">
    <source>
        <dbReference type="Pfam" id="PF16344"/>
    </source>
</evidence>
<dbReference type="InterPro" id="IPR032508">
    <property type="entry name" value="FecR_C"/>
</dbReference>
<dbReference type="PANTHER" id="PTHR30273:SF2">
    <property type="entry name" value="PROTEIN FECR"/>
    <property type="match status" value="1"/>
</dbReference>
<dbReference type="EMBL" id="CP044016">
    <property type="protein sequence ID" value="QES87851.1"/>
    <property type="molecule type" value="Genomic_DNA"/>
</dbReference>
<feature type="domain" description="FecR protein" evidence="2">
    <location>
        <begin position="184"/>
        <end position="280"/>
    </location>
</feature>
<name>A0A5P2G8K7_9BACT</name>
<keyword evidence="5" id="KW-1185">Reference proteome</keyword>
<feature type="domain" description="Protein FecR C-terminal" evidence="3">
    <location>
        <begin position="326"/>
        <end position="392"/>
    </location>
</feature>
<keyword evidence="1" id="KW-1133">Transmembrane helix</keyword>
<dbReference type="Gene3D" id="3.55.50.30">
    <property type="match status" value="1"/>
</dbReference>
<dbReference type="InterPro" id="IPR012373">
    <property type="entry name" value="Ferrdict_sens_TM"/>
</dbReference>
<evidence type="ECO:0000313" key="4">
    <source>
        <dbReference type="EMBL" id="QES87851.1"/>
    </source>
</evidence>
<dbReference type="Pfam" id="PF16344">
    <property type="entry name" value="FecR_C"/>
    <property type="match status" value="1"/>
</dbReference>
<dbReference type="PANTHER" id="PTHR30273">
    <property type="entry name" value="PERIPLASMIC SIGNAL SENSOR AND SIGMA FACTOR ACTIVATOR FECR-RELATED"/>
    <property type="match status" value="1"/>
</dbReference>
<protein>
    <submittedName>
        <fullName evidence="4">FecR family protein</fullName>
    </submittedName>
</protein>
<evidence type="ECO:0000259" key="2">
    <source>
        <dbReference type="Pfam" id="PF04773"/>
    </source>
</evidence>
<dbReference type="KEGG" id="arac:E0W69_003940"/>
<proteinExistence type="predicted"/>
<dbReference type="AlphaFoldDB" id="A0A5P2G8K7"/>
<organism evidence="4 5">
    <name type="scientific">Rhizosphaericola mali</name>
    <dbReference type="NCBI Taxonomy" id="2545455"/>
    <lineage>
        <taxon>Bacteria</taxon>
        <taxon>Pseudomonadati</taxon>
        <taxon>Bacteroidota</taxon>
        <taxon>Chitinophagia</taxon>
        <taxon>Chitinophagales</taxon>
        <taxon>Chitinophagaceae</taxon>
        <taxon>Rhizosphaericola</taxon>
    </lineage>
</organism>
<dbReference type="GO" id="GO:0016989">
    <property type="term" value="F:sigma factor antagonist activity"/>
    <property type="evidence" value="ECO:0007669"/>
    <property type="project" value="TreeGrafter"/>
</dbReference>
<sequence>MENYKKNSQELLEKYFKNQISKEEFSLLMQEIAQNTIDYQSLDGLWENSSTKLSNHNKEKLFASILQNAKTVSEKRQMRTKRSKRNTLLLSTLGIFIVAIVGVFLFQINKKQTKFLATIHADLLPGTNASVLTSPNGKVIQLNATAPTSIVDEYDSIVNLPKDGWIKFLPINNLSKIQPTVYNTITTQNANTYKVTLPDGTIVWLNASSKLQFPVVFKEKNREVNLSGEGYFEVTKDAKHPFIVHTSHQNVEVLGTHFNINAYDNNPDGITTTLLSGKIKLTDNNIKSLSAILLPSNQISIQHNQASAIRENIDTTIVVAWKNGLFSFDNTPIHEVFGQIGRWYNAKIIFKDPLPNKLITGQIYRNTKASEVLELLKYEGIHSKIEGNSIIVSTH</sequence>
<dbReference type="Pfam" id="PF04773">
    <property type="entry name" value="FecR"/>
    <property type="match status" value="1"/>
</dbReference>
<evidence type="ECO:0000256" key="1">
    <source>
        <dbReference type="SAM" id="Phobius"/>
    </source>
</evidence>
<dbReference type="Proteomes" id="UP000292424">
    <property type="component" value="Chromosome"/>
</dbReference>
<keyword evidence="1" id="KW-0472">Membrane</keyword>
<dbReference type="InterPro" id="IPR006860">
    <property type="entry name" value="FecR"/>
</dbReference>
<dbReference type="FunFam" id="2.60.120.1440:FF:000001">
    <property type="entry name" value="Putative anti-sigma factor"/>
    <property type="match status" value="1"/>
</dbReference>
<dbReference type="RefSeq" id="WP_131328738.1">
    <property type="nucleotide sequence ID" value="NZ_CP044016.1"/>
</dbReference>
<reference evidence="4 5" key="1">
    <citation type="submission" date="2019-09" db="EMBL/GenBank/DDBJ databases">
        <title>Complete genome sequence of Arachidicoccus sp. B3-10 isolated from apple orchard soil.</title>
        <authorList>
            <person name="Kim H.S."/>
            <person name="Han K.-I."/>
            <person name="Suh M.K."/>
            <person name="Lee K.C."/>
            <person name="Eom M.K."/>
            <person name="Kim J.-S."/>
            <person name="Kang S.W."/>
            <person name="Sin Y."/>
            <person name="Lee J.-S."/>
        </authorList>
    </citation>
    <scope>NUCLEOTIDE SEQUENCE [LARGE SCALE GENOMIC DNA]</scope>
    <source>
        <strain evidence="4 5">B3-10</strain>
    </source>
</reference>
<feature type="transmembrane region" description="Helical" evidence="1">
    <location>
        <begin position="88"/>
        <end position="108"/>
    </location>
</feature>
<gene>
    <name evidence="4" type="ORF">E0W69_003940</name>
</gene>
<accession>A0A5P2G8K7</accession>
<keyword evidence="1" id="KW-0812">Transmembrane</keyword>
<evidence type="ECO:0000313" key="5">
    <source>
        <dbReference type="Proteomes" id="UP000292424"/>
    </source>
</evidence>